<dbReference type="InterPro" id="IPR036832">
    <property type="entry name" value="PPK_N_dom_sf"/>
</dbReference>
<dbReference type="InterPro" id="IPR041108">
    <property type="entry name" value="PP_kinase_C_1"/>
</dbReference>
<evidence type="ECO:0000259" key="7">
    <source>
        <dbReference type="Pfam" id="PF02503"/>
    </source>
</evidence>
<dbReference type="Pfam" id="PF13089">
    <property type="entry name" value="PP_kinase_N"/>
    <property type="match status" value="1"/>
</dbReference>
<evidence type="ECO:0000256" key="5">
    <source>
        <dbReference type="ARBA" id="ARBA00022840"/>
    </source>
</evidence>
<evidence type="ECO:0000313" key="11">
    <source>
        <dbReference type="EMBL" id="HJD52843.1"/>
    </source>
</evidence>
<proteinExistence type="inferred from homology"/>
<accession>A0A9D2UI27</accession>
<dbReference type="PANTHER" id="PTHR30218:SF0">
    <property type="entry name" value="POLYPHOSPHATE KINASE"/>
    <property type="match status" value="1"/>
</dbReference>
<feature type="domain" description="Polyphosphate kinase middle" evidence="7">
    <location>
        <begin position="124"/>
        <end position="308"/>
    </location>
</feature>
<dbReference type="Pfam" id="PF13090">
    <property type="entry name" value="PP_kinase_C"/>
    <property type="match status" value="1"/>
</dbReference>
<comment type="caution">
    <text evidence="11">The sequence shown here is derived from an EMBL/GenBank/DDBJ whole genome shotgun (WGS) entry which is preliminary data.</text>
</comment>
<dbReference type="GO" id="GO:0005524">
    <property type="term" value="F:ATP binding"/>
    <property type="evidence" value="ECO:0007669"/>
    <property type="project" value="UniProtKB-KW"/>
</dbReference>
<feature type="domain" description="Polyphosphate kinase C-terminal" evidence="9">
    <location>
        <begin position="508"/>
        <end position="597"/>
    </location>
</feature>
<dbReference type="Pfam" id="PF17941">
    <property type="entry name" value="PP_kinase_C_1"/>
    <property type="match status" value="1"/>
</dbReference>
<keyword evidence="1 6" id="KW-0597">Phosphoprotein</keyword>
<name>A0A9D2UI27_9BACT</name>
<evidence type="ECO:0000259" key="8">
    <source>
        <dbReference type="Pfam" id="PF13089"/>
    </source>
</evidence>
<reference evidence="11" key="2">
    <citation type="submission" date="2021-04" db="EMBL/GenBank/DDBJ databases">
        <authorList>
            <person name="Gilroy R."/>
        </authorList>
    </citation>
    <scope>NUCLEOTIDE SEQUENCE</scope>
    <source>
        <strain evidence="11">MalCec1-1739</strain>
    </source>
</reference>
<protein>
    <recommendedName>
        <fullName evidence="6">Polyphosphate kinase</fullName>
        <ecNumber evidence="6">2.7.4.1</ecNumber>
    </recommendedName>
</protein>
<evidence type="ECO:0000256" key="1">
    <source>
        <dbReference type="ARBA" id="ARBA00022553"/>
    </source>
</evidence>
<comment type="PTM">
    <text evidence="6">An intermediate of this reaction is the autophosphorylated ppk in which a phosphate is covalently linked to a histidine residue through a N-P bond.</text>
</comment>
<feature type="non-terminal residue" evidence="11">
    <location>
        <position position="597"/>
    </location>
</feature>
<dbReference type="SUPFAM" id="SSF56024">
    <property type="entry name" value="Phospholipase D/nuclease"/>
    <property type="match status" value="2"/>
</dbReference>
<dbReference type="NCBIfam" id="TIGR03705">
    <property type="entry name" value="poly_P_kin"/>
    <property type="match status" value="1"/>
</dbReference>
<dbReference type="Gene3D" id="1.20.58.310">
    <property type="entry name" value="Polyphosphate kinase N-terminal domain"/>
    <property type="match status" value="1"/>
</dbReference>
<dbReference type="PANTHER" id="PTHR30218">
    <property type="entry name" value="POLYPHOSPHATE KINASE"/>
    <property type="match status" value="1"/>
</dbReference>
<evidence type="ECO:0000256" key="4">
    <source>
        <dbReference type="ARBA" id="ARBA00022777"/>
    </source>
</evidence>
<feature type="domain" description="Polyphosphate kinase N-terminal" evidence="8">
    <location>
        <begin position="9"/>
        <end position="112"/>
    </location>
</feature>
<dbReference type="InterPro" id="IPR025200">
    <property type="entry name" value="PPK_C_dom2"/>
</dbReference>
<dbReference type="GO" id="GO:0006799">
    <property type="term" value="P:polyphosphate biosynthetic process"/>
    <property type="evidence" value="ECO:0007669"/>
    <property type="project" value="InterPro"/>
</dbReference>
<dbReference type="InterPro" id="IPR025198">
    <property type="entry name" value="PPK_N_dom"/>
</dbReference>
<dbReference type="Proteomes" id="UP000787625">
    <property type="component" value="Unassembled WGS sequence"/>
</dbReference>
<evidence type="ECO:0000259" key="10">
    <source>
        <dbReference type="Pfam" id="PF17941"/>
    </source>
</evidence>
<comment type="function">
    <text evidence="6">Catalyzes the reversible transfer of the terminal phosphate of ATP to form a long-chain polyphosphate (polyP).</text>
</comment>
<evidence type="ECO:0000256" key="3">
    <source>
        <dbReference type="ARBA" id="ARBA00022741"/>
    </source>
</evidence>
<comment type="similarity">
    <text evidence="6">Belongs to the polyphosphate kinase 1 (PPK1) family.</text>
</comment>
<evidence type="ECO:0000256" key="2">
    <source>
        <dbReference type="ARBA" id="ARBA00022679"/>
    </source>
</evidence>
<dbReference type="InterPro" id="IPR003414">
    <property type="entry name" value="PP_kinase"/>
</dbReference>
<keyword evidence="3" id="KW-0547">Nucleotide-binding</keyword>
<dbReference type="GO" id="GO:0009358">
    <property type="term" value="C:polyphosphate kinase complex"/>
    <property type="evidence" value="ECO:0007669"/>
    <property type="project" value="InterPro"/>
</dbReference>
<dbReference type="Gene3D" id="3.30.1840.10">
    <property type="entry name" value="Polyphosphate kinase middle domain"/>
    <property type="match status" value="1"/>
</dbReference>
<organism evidence="11 12">
    <name type="scientific">Candidatus Avibacteroides avistercoris</name>
    <dbReference type="NCBI Taxonomy" id="2840690"/>
    <lineage>
        <taxon>Bacteria</taxon>
        <taxon>Pseudomonadati</taxon>
        <taxon>Bacteroidota</taxon>
        <taxon>Bacteroidia</taxon>
        <taxon>Bacteroidales</taxon>
        <taxon>Bacteroidaceae</taxon>
        <taxon>Bacteroidaceae incertae sedis</taxon>
        <taxon>Candidatus Avibacteroides</taxon>
    </lineage>
</organism>
<dbReference type="EMBL" id="DWUP01000079">
    <property type="protein sequence ID" value="HJD52843.1"/>
    <property type="molecule type" value="Genomic_DNA"/>
</dbReference>
<evidence type="ECO:0000256" key="6">
    <source>
        <dbReference type="RuleBase" id="RU003800"/>
    </source>
</evidence>
<keyword evidence="4 11" id="KW-0418">Kinase</keyword>
<comment type="catalytic activity">
    <reaction evidence="6">
        <text>[phosphate](n) + ATP = [phosphate](n+1) + ADP</text>
        <dbReference type="Rhea" id="RHEA:19573"/>
        <dbReference type="Rhea" id="RHEA-COMP:9859"/>
        <dbReference type="Rhea" id="RHEA-COMP:14280"/>
        <dbReference type="ChEBI" id="CHEBI:16838"/>
        <dbReference type="ChEBI" id="CHEBI:30616"/>
        <dbReference type="ChEBI" id="CHEBI:456216"/>
        <dbReference type="EC" id="2.7.4.1"/>
    </reaction>
</comment>
<keyword evidence="5" id="KW-0067">ATP-binding</keyword>
<dbReference type="Pfam" id="PF02503">
    <property type="entry name" value="PP_kinase"/>
    <property type="match status" value="1"/>
</dbReference>
<dbReference type="SUPFAM" id="SSF140356">
    <property type="entry name" value="PPK N-terminal domain-like"/>
    <property type="match status" value="1"/>
</dbReference>
<dbReference type="InterPro" id="IPR024953">
    <property type="entry name" value="PP_kinase_middle"/>
</dbReference>
<dbReference type="GO" id="GO:0008976">
    <property type="term" value="F:polyphosphate kinase activity"/>
    <property type="evidence" value="ECO:0007669"/>
    <property type="project" value="UniProtKB-EC"/>
</dbReference>
<dbReference type="InterPro" id="IPR036830">
    <property type="entry name" value="PP_kinase_middle_dom_sf"/>
</dbReference>
<sequence length="597" mass="68073">MDRETVYEYFKRDISWLSFNFRVLMEAADDTLPVSERLNFIAIYTSNLDEFYRIRVAEHIAAYTETRRLEETADEAGRLIDDIAREVDRQLDFRSKVFERQILPALEAERVIFCQDSHVREFHTAFVNACFSDEIFPYLQPVPLDKGSINVFLRGNRLYMALKMHRRLPEGGIGRCPTYYMMKMPYSHVRRFIELPEHNGLHYVMYMEDIIKACVGKMFPGYIVECAYCFKITRDADILVSEELSGNDMVNELRSKLKKRKKGAVCRFAYERGMPDDMIDCLADTFGIQRDELVPGDTHLNLSDLSKFPKTALPTIDATRPQPFRLNVLDRADSVLDCISRHDVMLHYPYHSFSHFIDFLDEAATDPRVTDIMTTQYRVAEDSAVVSSLVAAARNGKRVTVFVELKARFDEEHNIMTSEVMSRAGIDILPCIPGLKVHAKVALALRRGDDGSDGGGYAYVGTGNFNEKTARQYADCGLFTADRVIVGDLYNLFSLLRGDVVQPSFGKLLVTRFNLMPALIEMIDRECALAQSGRGGRIILKMNALQDEAMIDHLYRASQAGVQIDLIVRGICCLVPGRPYSRNIRVTRIVDTFLEHA</sequence>
<feature type="domain" description="Polyphosphate kinase C-terminal" evidence="10">
    <location>
        <begin position="335"/>
        <end position="498"/>
    </location>
</feature>
<dbReference type="EC" id="2.7.4.1" evidence="6"/>
<reference evidence="11" key="1">
    <citation type="journal article" date="2021" name="PeerJ">
        <title>Extensive microbial diversity within the chicken gut microbiome revealed by metagenomics and culture.</title>
        <authorList>
            <person name="Gilroy R."/>
            <person name="Ravi A."/>
            <person name="Getino M."/>
            <person name="Pursley I."/>
            <person name="Horton D.L."/>
            <person name="Alikhan N.F."/>
            <person name="Baker D."/>
            <person name="Gharbi K."/>
            <person name="Hall N."/>
            <person name="Watson M."/>
            <person name="Adriaenssens E.M."/>
            <person name="Foster-Nyarko E."/>
            <person name="Jarju S."/>
            <person name="Secka A."/>
            <person name="Antonio M."/>
            <person name="Oren A."/>
            <person name="Chaudhuri R.R."/>
            <person name="La Ragione R."/>
            <person name="Hildebrand F."/>
            <person name="Pallen M.J."/>
        </authorList>
    </citation>
    <scope>NUCLEOTIDE SEQUENCE</scope>
    <source>
        <strain evidence="11">MalCec1-1739</strain>
    </source>
</reference>
<dbReference type="Gene3D" id="3.30.870.10">
    <property type="entry name" value="Endonuclease Chain A"/>
    <property type="match status" value="2"/>
</dbReference>
<gene>
    <name evidence="11" type="primary">ppk1</name>
    <name evidence="11" type="ORF">IAA93_03840</name>
</gene>
<keyword evidence="2 6" id="KW-0808">Transferase</keyword>
<dbReference type="AlphaFoldDB" id="A0A9D2UI27"/>
<dbReference type="NCBIfam" id="NF003917">
    <property type="entry name" value="PRK05443.1-1"/>
    <property type="match status" value="1"/>
</dbReference>
<evidence type="ECO:0000313" key="12">
    <source>
        <dbReference type="Proteomes" id="UP000787625"/>
    </source>
</evidence>
<evidence type="ECO:0000259" key="9">
    <source>
        <dbReference type="Pfam" id="PF13090"/>
    </source>
</evidence>
<dbReference type="SUPFAM" id="SSF143724">
    <property type="entry name" value="PHP14-like"/>
    <property type="match status" value="1"/>
</dbReference>